<dbReference type="AlphaFoldDB" id="A0A7V7UU35"/>
<keyword evidence="6" id="KW-0238">DNA-binding</keyword>
<organism evidence="9 10">
    <name type="scientific">Bacillus mesophilum</name>
    <dbReference type="NCBI Taxonomy" id="1071718"/>
    <lineage>
        <taxon>Bacteria</taxon>
        <taxon>Bacillati</taxon>
        <taxon>Bacillota</taxon>
        <taxon>Bacilli</taxon>
        <taxon>Bacillales</taxon>
        <taxon>Bacillaceae</taxon>
        <taxon>Bacillus</taxon>
    </lineage>
</organism>
<reference evidence="9 10" key="1">
    <citation type="journal article" date="2014" name="Arch. Microbiol.">
        <title>Bacillus mesophilum sp. nov., strain IITR-54T, a novel 4-chlorobiphenyl dechlorinating bacterium.</title>
        <authorList>
            <person name="Manickam N."/>
            <person name="Singh N.K."/>
            <person name="Bajaj A."/>
            <person name="Kumar R.M."/>
            <person name="Kaur G."/>
            <person name="Kaur N."/>
            <person name="Bala M."/>
            <person name="Kumar A."/>
            <person name="Mayilraj S."/>
        </authorList>
    </citation>
    <scope>NUCLEOTIDE SEQUENCE [LARGE SCALE GENOMIC DNA]</scope>
    <source>
        <strain evidence="9 10">IITR-54</strain>
    </source>
</reference>
<dbReference type="GO" id="GO:0003697">
    <property type="term" value="F:single-stranded DNA binding"/>
    <property type="evidence" value="ECO:0007669"/>
    <property type="project" value="InterPro"/>
</dbReference>
<dbReference type="InterPro" id="IPR003738">
    <property type="entry name" value="SRAP"/>
</dbReference>
<keyword evidence="7" id="KW-0456">Lyase</keyword>
<comment type="caution">
    <text evidence="9">The sequence shown here is derived from an EMBL/GenBank/DDBJ whole genome shotgun (WGS) entry which is preliminary data.</text>
</comment>
<keyword evidence="5" id="KW-0190">Covalent protein-DNA linkage</keyword>
<dbReference type="RefSeq" id="WP_151575449.1">
    <property type="nucleotide sequence ID" value="NZ_WBOT01000006.1"/>
</dbReference>
<dbReference type="PANTHER" id="PTHR13604">
    <property type="entry name" value="DC12-RELATED"/>
    <property type="match status" value="1"/>
</dbReference>
<gene>
    <name evidence="9" type="ORF">F7732_17815</name>
</gene>
<evidence type="ECO:0000256" key="6">
    <source>
        <dbReference type="ARBA" id="ARBA00023125"/>
    </source>
</evidence>
<dbReference type="GO" id="GO:0106300">
    <property type="term" value="P:protein-DNA covalent cross-linking repair"/>
    <property type="evidence" value="ECO:0007669"/>
    <property type="project" value="InterPro"/>
</dbReference>
<evidence type="ECO:0000256" key="8">
    <source>
        <dbReference type="RuleBase" id="RU364100"/>
    </source>
</evidence>
<dbReference type="Pfam" id="PF02586">
    <property type="entry name" value="SRAP"/>
    <property type="match status" value="1"/>
</dbReference>
<sequence length="224" mass="25897">MCGRFTLFTDYEEIIDRFDIEAAIDEEQYIRSYNIAPSQEVLAVINDGEKNRLGYLKWGLIPPWAKNSKIGNKMTNARGETLTEKQSFRAAYEKRRCLIIADSFYEWKKTSTTKVPMRIKLKSDTLFGMCGLWERWISAEGAPVYSCTIITTASNPFMREIHERMPVILNPEDEKTWLNPNNRNTSELNKLLVPFDENHMDAFEVSDKVNSPKNNTIEVTHALC</sequence>
<dbReference type="InterPro" id="IPR036590">
    <property type="entry name" value="SRAP-like"/>
</dbReference>
<keyword evidence="4 8" id="KW-0378">Hydrolase</keyword>
<dbReference type="EMBL" id="WBOT01000006">
    <property type="protein sequence ID" value="KAB2331067.1"/>
    <property type="molecule type" value="Genomic_DNA"/>
</dbReference>
<dbReference type="GO" id="GO:0008233">
    <property type="term" value="F:peptidase activity"/>
    <property type="evidence" value="ECO:0007669"/>
    <property type="project" value="UniProtKB-KW"/>
</dbReference>
<evidence type="ECO:0000256" key="3">
    <source>
        <dbReference type="ARBA" id="ARBA00022763"/>
    </source>
</evidence>
<keyword evidence="3" id="KW-0227">DNA damage</keyword>
<comment type="similarity">
    <text evidence="1 8">Belongs to the SOS response-associated peptidase family.</text>
</comment>
<keyword evidence="2 8" id="KW-0645">Protease</keyword>
<protein>
    <recommendedName>
        <fullName evidence="8">Abasic site processing protein</fullName>
        <ecNumber evidence="8">3.4.-.-</ecNumber>
    </recommendedName>
</protein>
<evidence type="ECO:0000313" key="9">
    <source>
        <dbReference type="EMBL" id="KAB2331067.1"/>
    </source>
</evidence>
<name>A0A7V7UU35_9BACI</name>
<dbReference type="GO" id="GO:0006508">
    <property type="term" value="P:proteolysis"/>
    <property type="evidence" value="ECO:0007669"/>
    <property type="project" value="UniProtKB-KW"/>
</dbReference>
<evidence type="ECO:0000256" key="2">
    <source>
        <dbReference type="ARBA" id="ARBA00022670"/>
    </source>
</evidence>
<evidence type="ECO:0000256" key="4">
    <source>
        <dbReference type="ARBA" id="ARBA00022801"/>
    </source>
</evidence>
<dbReference type="Proteomes" id="UP000441354">
    <property type="component" value="Unassembled WGS sequence"/>
</dbReference>
<dbReference type="GO" id="GO:0016829">
    <property type="term" value="F:lyase activity"/>
    <property type="evidence" value="ECO:0007669"/>
    <property type="project" value="UniProtKB-KW"/>
</dbReference>
<dbReference type="EC" id="3.4.-.-" evidence="8"/>
<dbReference type="Gene3D" id="3.90.1680.10">
    <property type="entry name" value="SOS response associated peptidase-like"/>
    <property type="match status" value="1"/>
</dbReference>
<proteinExistence type="inferred from homology"/>
<dbReference type="OrthoDB" id="9782620at2"/>
<evidence type="ECO:0000256" key="7">
    <source>
        <dbReference type="ARBA" id="ARBA00023239"/>
    </source>
</evidence>
<evidence type="ECO:0000256" key="1">
    <source>
        <dbReference type="ARBA" id="ARBA00008136"/>
    </source>
</evidence>
<evidence type="ECO:0000256" key="5">
    <source>
        <dbReference type="ARBA" id="ARBA00023124"/>
    </source>
</evidence>
<dbReference type="SUPFAM" id="SSF143081">
    <property type="entry name" value="BB1717-like"/>
    <property type="match status" value="1"/>
</dbReference>
<evidence type="ECO:0000313" key="10">
    <source>
        <dbReference type="Proteomes" id="UP000441354"/>
    </source>
</evidence>
<accession>A0A7V7UU35</accession>
<keyword evidence="10" id="KW-1185">Reference proteome</keyword>
<dbReference type="PANTHER" id="PTHR13604:SF0">
    <property type="entry name" value="ABASIC SITE PROCESSING PROTEIN HMCES"/>
    <property type="match status" value="1"/>
</dbReference>